<evidence type="ECO:0000313" key="2">
    <source>
        <dbReference type="Proteomes" id="UP000384354"/>
    </source>
</evidence>
<proteinExistence type="predicted"/>
<organism evidence="1 2">
    <name type="scientific">Pandoraea cepalis</name>
    <dbReference type="NCBI Taxonomy" id="2508294"/>
    <lineage>
        <taxon>Bacteria</taxon>
        <taxon>Pseudomonadati</taxon>
        <taxon>Pseudomonadota</taxon>
        <taxon>Betaproteobacteria</taxon>
        <taxon>Burkholderiales</taxon>
        <taxon>Burkholderiaceae</taxon>
        <taxon>Pandoraea</taxon>
    </lineage>
</organism>
<dbReference type="OrthoDB" id="8942896at2"/>
<gene>
    <name evidence="1" type="ORF">PCE31106_00836</name>
</gene>
<dbReference type="AlphaFoldDB" id="A0A5E4SIL7"/>
<dbReference type="EMBL" id="CABPSL010000001">
    <property type="protein sequence ID" value="VVD75477.1"/>
    <property type="molecule type" value="Genomic_DNA"/>
</dbReference>
<reference evidence="1 2" key="1">
    <citation type="submission" date="2019-08" db="EMBL/GenBank/DDBJ databases">
        <authorList>
            <person name="Peeters C."/>
        </authorList>
    </citation>
    <scope>NUCLEOTIDE SEQUENCE [LARGE SCALE GENOMIC DNA]</scope>
    <source>
        <strain evidence="1 2">LMG 31106</strain>
    </source>
</reference>
<dbReference type="Proteomes" id="UP000384354">
    <property type="component" value="Unassembled WGS sequence"/>
</dbReference>
<accession>A0A5E4SIL7</accession>
<name>A0A5E4SIL7_9BURK</name>
<sequence>MARTSRELTDDEGLAALAALAQRREASLRAALARMTVAARDANEAVVACERACDAQRRAWQDALSRGGVYGPREAAGAPGAVEVQRAALGEARNRHSAALAHAKLVDAEVLHQRERLQANARKQEKLRELMTFYRR</sequence>
<dbReference type="RefSeq" id="WP_150562474.1">
    <property type="nucleotide sequence ID" value="NZ_CABPSL010000001.1"/>
</dbReference>
<evidence type="ECO:0000313" key="1">
    <source>
        <dbReference type="EMBL" id="VVD75477.1"/>
    </source>
</evidence>
<protein>
    <submittedName>
        <fullName evidence="1">Uncharacterized protein</fullName>
    </submittedName>
</protein>